<keyword evidence="2" id="KW-0732">Signal</keyword>
<evidence type="ECO:0000313" key="4">
    <source>
        <dbReference type="Proteomes" id="UP000253941"/>
    </source>
</evidence>
<feature type="region of interest" description="Disordered" evidence="1">
    <location>
        <begin position="20"/>
        <end position="66"/>
    </location>
</feature>
<dbReference type="EMBL" id="QPMH01000006">
    <property type="protein sequence ID" value="RDD62330.1"/>
    <property type="molecule type" value="Genomic_DNA"/>
</dbReference>
<evidence type="ECO:0000256" key="1">
    <source>
        <dbReference type="SAM" id="MobiDB-lite"/>
    </source>
</evidence>
<dbReference type="Proteomes" id="UP000253941">
    <property type="component" value="Unassembled WGS sequence"/>
</dbReference>
<feature type="compositionally biased region" description="Basic and acidic residues" evidence="1">
    <location>
        <begin position="25"/>
        <end position="50"/>
    </location>
</feature>
<keyword evidence="4" id="KW-1185">Reference proteome</keyword>
<organism evidence="3 4">
    <name type="scientific">Ferruginivarius sediminum</name>
    <dbReference type="NCBI Taxonomy" id="2661937"/>
    <lineage>
        <taxon>Bacteria</taxon>
        <taxon>Pseudomonadati</taxon>
        <taxon>Pseudomonadota</taxon>
        <taxon>Alphaproteobacteria</taxon>
        <taxon>Rhodospirillales</taxon>
        <taxon>Rhodospirillaceae</taxon>
        <taxon>Ferruginivarius</taxon>
    </lineage>
</organism>
<feature type="signal peptide" evidence="2">
    <location>
        <begin position="1"/>
        <end position="22"/>
    </location>
</feature>
<dbReference type="AlphaFoldDB" id="A0A369TAL8"/>
<sequence length="503" mass="54728">MSAGVAFAAFLAVAPAPGSVAAAEDGAHEKPEPRIPEGVERVPHDADVFKPDPGYESDPYNPGAQVEIYGGKSEVDEPRPVFELQRPLYVEGPFEPGSEITGSKNLFIPNLRVFGDWRNEVVYADNGATEIGQAATRLNIDVDLGLTATERLHAFFQPLDKNGKFTRCEFFGGDSIDDCELELDGNAETLFFEGDMGRITESLTGEYNNYDVPFAVGKVPFVAQNGLWMEDAIIGGAVAIPALNSPSLDISNMDITFFAGFDDVDNPGIVDANGAVDDNDLNVYGAMAFIDATQGYWEAGIAYLDGEGEIEDQSNVSATIAFTRRYGGWLSNSVRVFGNFGQDRDNGLDETADGFALLVENSLITAKPLTFVPYFNAWVGIDRPQPLVSDQGLLQNTGIAFQADALTAFPELDDTAADTFGGALGIEYLFDLDQQIVGEVATVQTHQGDRVQGQPAQGEQYALALRYQLPLARDWIFRADAIHGWRENADDITGIRTEIRWKF</sequence>
<evidence type="ECO:0000313" key="3">
    <source>
        <dbReference type="EMBL" id="RDD62330.1"/>
    </source>
</evidence>
<accession>A0A369TAL8</accession>
<reference evidence="3 4" key="1">
    <citation type="submission" date="2018-07" db="EMBL/GenBank/DDBJ databases">
        <title>Venubactetium sediminum gen. nov., sp. nov., isolated from a marine solar saltern.</title>
        <authorList>
            <person name="Wang S."/>
        </authorList>
    </citation>
    <scope>NUCLEOTIDE SEQUENCE [LARGE SCALE GENOMIC DNA]</scope>
    <source>
        <strain evidence="3 4">WD2A32</strain>
    </source>
</reference>
<gene>
    <name evidence="3" type="ORF">DRB17_08875</name>
</gene>
<evidence type="ECO:0008006" key="5">
    <source>
        <dbReference type="Google" id="ProtNLM"/>
    </source>
</evidence>
<comment type="caution">
    <text evidence="3">The sequence shown here is derived from an EMBL/GenBank/DDBJ whole genome shotgun (WGS) entry which is preliminary data.</text>
</comment>
<evidence type="ECO:0000256" key="2">
    <source>
        <dbReference type="SAM" id="SignalP"/>
    </source>
</evidence>
<protein>
    <recommendedName>
        <fullName evidence="5">Alginate export domain-containing protein</fullName>
    </recommendedName>
</protein>
<proteinExistence type="predicted"/>
<feature type="chain" id="PRO_5016672215" description="Alginate export domain-containing protein" evidence="2">
    <location>
        <begin position="23"/>
        <end position="503"/>
    </location>
</feature>
<name>A0A369TAL8_9PROT</name>